<dbReference type="STRING" id="61819.ENSACIP00000021816"/>
<protein>
    <recommendedName>
        <fullName evidence="10">Cadherin domain-containing protein</fullName>
    </recommendedName>
</protein>
<dbReference type="InterPro" id="IPR002126">
    <property type="entry name" value="Cadherin-like_dom"/>
</dbReference>
<feature type="chain" id="PRO_5018714910" description="Cadherin domain-containing protein" evidence="9">
    <location>
        <begin position="20"/>
        <end position="250"/>
    </location>
</feature>
<dbReference type="GeneTree" id="ENSGT00940000165849"/>
<evidence type="ECO:0000256" key="9">
    <source>
        <dbReference type="SAM" id="SignalP"/>
    </source>
</evidence>
<evidence type="ECO:0000256" key="5">
    <source>
        <dbReference type="ARBA" id="ARBA00022837"/>
    </source>
</evidence>
<dbReference type="Proteomes" id="UP000261340">
    <property type="component" value="Unplaced"/>
</dbReference>
<evidence type="ECO:0000256" key="3">
    <source>
        <dbReference type="ARBA" id="ARBA00022729"/>
    </source>
</evidence>
<dbReference type="GO" id="GO:0005509">
    <property type="term" value="F:calcium ion binding"/>
    <property type="evidence" value="ECO:0007669"/>
    <property type="project" value="UniProtKB-UniRule"/>
</dbReference>
<dbReference type="GO" id="GO:0008013">
    <property type="term" value="F:beta-catenin binding"/>
    <property type="evidence" value="ECO:0007669"/>
    <property type="project" value="TreeGrafter"/>
</dbReference>
<dbReference type="GO" id="GO:0016342">
    <property type="term" value="C:catenin complex"/>
    <property type="evidence" value="ECO:0007669"/>
    <property type="project" value="TreeGrafter"/>
</dbReference>
<evidence type="ECO:0000256" key="4">
    <source>
        <dbReference type="ARBA" id="ARBA00022737"/>
    </source>
</evidence>
<name>A0A3Q0SFK6_AMPCI</name>
<dbReference type="PANTHER" id="PTHR24027:SF438">
    <property type="entry name" value="CADHERIN 23"/>
    <property type="match status" value="1"/>
</dbReference>
<dbReference type="Pfam" id="PF00028">
    <property type="entry name" value="Cadherin"/>
    <property type="match status" value="2"/>
</dbReference>
<comment type="subcellular location">
    <subcellularLocation>
        <location evidence="1">Membrane</location>
        <topology evidence="1">Single-pass membrane protein</topology>
    </subcellularLocation>
</comment>
<keyword evidence="5 8" id="KW-0106">Calcium</keyword>
<dbReference type="AlphaFoldDB" id="A0A3Q0SFK6"/>
<evidence type="ECO:0000313" key="12">
    <source>
        <dbReference type="Proteomes" id="UP000261340"/>
    </source>
</evidence>
<keyword evidence="4" id="KW-0677">Repeat</keyword>
<dbReference type="SMART" id="SM00112">
    <property type="entry name" value="CA"/>
    <property type="match status" value="2"/>
</dbReference>
<dbReference type="Ensembl" id="ENSACIT00000022389.1">
    <property type="protein sequence ID" value="ENSACIP00000021816.1"/>
    <property type="gene ID" value="ENSACIG00000016951.1"/>
</dbReference>
<keyword evidence="3 9" id="KW-0732">Signal</keyword>
<dbReference type="PROSITE" id="PS00232">
    <property type="entry name" value="CADHERIN_1"/>
    <property type="match status" value="1"/>
</dbReference>
<dbReference type="GO" id="GO:0016477">
    <property type="term" value="P:cell migration"/>
    <property type="evidence" value="ECO:0007669"/>
    <property type="project" value="TreeGrafter"/>
</dbReference>
<evidence type="ECO:0000256" key="2">
    <source>
        <dbReference type="ARBA" id="ARBA00022692"/>
    </source>
</evidence>
<reference evidence="11" key="1">
    <citation type="submission" date="2025-08" db="UniProtKB">
        <authorList>
            <consortium name="Ensembl"/>
        </authorList>
    </citation>
    <scope>IDENTIFICATION</scope>
</reference>
<sequence length="250" mass="26833">MEGITGSILLLCLVGVINGMHSFDVIVPEITTSVYNVCEDTPVGQTAFTIAATDKENDPLTFSLFGPNAPYFSVEANTGVVTIARNLDREVWCGRSTLTIILDDANDNAPFFESISYDKTVAENTPVGTSLFQVHATEADTGAAGIVTYAITEVKPSPFSIARESGVVTLSRPLNYTSLSTFYRLKINASDGGGKCYFPDTNYLSSIVYAFITVEDVPDLDPQFIGVPYIASVKENSPVVSADGLYSLCC</sequence>
<dbReference type="PANTHER" id="PTHR24027">
    <property type="entry name" value="CADHERIN-23"/>
    <property type="match status" value="1"/>
</dbReference>
<keyword evidence="7" id="KW-0472">Membrane</keyword>
<dbReference type="InterPro" id="IPR020894">
    <property type="entry name" value="Cadherin_CS"/>
</dbReference>
<dbReference type="GO" id="GO:0045296">
    <property type="term" value="F:cadherin binding"/>
    <property type="evidence" value="ECO:0007669"/>
    <property type="project" value="TreeGrafter"/>
</dbReference>
<dbReference type="Gene3D" id="2.60.40.60">
    <property type="entry name" value="Cadherins"/>
    <property type="match status" value="2"/>
</dbReference>
<reference evidence="11" key="2">
    <citation type="submission" date="2025-09" db="UniProtKB">
        <authorList>
            <consortium name="Ensembl"/>
        </authorList>
    </citation>
    <scope>IDENTIFICATION</scope>
</reference>
<evidence type="ECO:0000256" key="8">
    <source>
        <dbReference type="PROSITE-ProRule" id="PRU00043"/>
    </source>
</evidence>
<dbReference type="OMA" id="FKHEWIT"/>
<evidence type="ECO:0000256" key="1">
    <source>
        <dbReference type="ARBA" id="ARBA00004167"/>
    </source>
</evidence>
<dbReference type="InterPro" id="IPR039808">
    <property type="entry name" value="Cadherin"/>
</dbReference>
<proteinExistence type="predicted"/>
<feature type="domain" description="Cadherin" evidence="10">
    <location>
        <begin position="29"/>
        <end position="112"/>
    </location>
</feature>
<accession>A0A3Q0SFK6</accession>
<feature type="domain" description="Cadherin" evidence="10">
    <location>
        <begin position="113"/>
        <end position="224"/>
    </location>
</feature>
<feature type="signal peptide" evidence="9">
    <location>
        <begin position="1"/>
        <end position="19"/>
    </location>
</feature>
<dbReference type="FunFam" id="2.60.40.60:FF:000033">
    <property type="entry name" value="FAT atypical cadherin 1"/>
    <property type="match status" value="1"/>
</dbReference>
<dbReference type="GO" id="GO:0009653">
    <property type="term" value="P:anatomical structure morphogenesis"/>
    <property type="evidence" value="ECO:0007669"/>
    <property type="project" value="UniProtKB-ARBA"/>
</dbReference>
<evidence type="ECO:0000259" key="10">
    <source>
        <dbReference type="PROSITE" id="PS50268"/>
    </source>
</evidence>
<dbReference type="SUPFAM" id="SSF49313">
    <property type="entry name" value="Cadherin-like"/>
    <property type="match status" value="2"/>
</dbReference>
<dbReference type="PROSITE" id="PS50268">
    <property type="entry name" value="CADHERIN_2"/>
    <property type="match status" value="2"/>
</dbReference>
<keyword evidence="6" id="KW-1133">Transmembrane helix</keyword>
<dbReference type="PRINTS" id="PR00205">
    <property type="entry name" value="CADHERIN"/>
</dbReference>
<organism evidence="11 12">
    <name type="scientific">Amphilophus citrinellus</name>
    <name type="common">Midas cichlid</name>
    <name type="synonym">Cichlasoma citrinellum</name>
    <dbReference type="NCBI Taxonomy" id="61819"/>
    <lineage>
        <taxon>Eukaryota</taxon>
        <taxon>Metazoa</taxon>
        <taxon>Chordata</taxon>
        <taxon>Craniata</taxon>
        <taxon>Vertebrata</taxon>
        <taxon>Euteleostomi</taxon>
        <taxon>Actinopterygii</taxon>
        <taxon>Neopterygii</taxon>
        <taxon>Teleostei</taxon>
        <taxon>Neoteleostei</taxon>
        <taxon>Acanthomorphata</taxon>
        <taxon>Ovalentaria</taxon>
        <taxon>Cichlomorphae</taxon>
        <taxon>Cichliformes</taxon>
        <taxon>Cichlidae</taxon>
        <taxon>New World cichlids</taxon>
        <taxon>Cichlasomatinae</taxon>
        <taxon>Heroini</taxon>
        <taxon>Amphilophus</taxon>
    </lineage>
</organism>
<keyword evidence="2" id="KW-0812">Transmembrane</keyword>
<dbReference type="GO" id="GO:0007156">
    <property type="term" value="P:homophilic cell adhesion via plasma membrane adhesion molecules"/>
    <property type="evidence" value="ECO:0007669"/>
    <property type="project" value="InterPro"/>
</dbReference>
<evidence type="ECO:0000256" key="7">
    <source>
        <dbReference type="ARBA" id="ARBA00023136"/>
    </source>
</evidence>
<keyword evidence="12" id="KW-1185">Reference proteome</keyword>
<dbReference type="InterPro" id="IPR015919">
    <property type="entry name" value="Cadherin-like_sf"/>
</dbReference>
<dbReference type="CDD" id="cd11304">
    <property type="entry name" value="Cadherin_repeat"/>
    <property type="match status" value="2"/>
</dbReference>
<evidence type="ECO:0000256" key="6">
    <source>
        <dbReference type="ARBA" id="ARBA00022989"/>
    </source>
</evidence>
<evidence type="ECO:0000313" key="11">
    <source>
        <dbReference type="Ensembl" id="ENSACIP00000021816.1"/>
    </source>
</evidence>